<name>A0A1T4ZZE2_9SPHN</name>
<reference evidence="3" key="1">
    <citation type="submission" date="2017-02" db="EMBL/GenBank/DDBJ databases">
        <authorList>
            <person name="Varghese N."/>
            <person name="Submissions S."/>
        </authorList>
    </citation>
    <scope>NUCLEOTIDE SEQUENCE [LARGE SCALE GENOMIC DNA]</scope>
    <source>
        <strain evidence="3">R11H</strain>
    </source>
</reference>
<dbReference type="EMBL" id="FUYP01000002">
    <property type="protein sequence ID" value="SKB28102.1"/>
    <property type="molecule type" value="Genomic_DNA"/>
</dbReference>
<keyword evidence="3" id="KW-1185">Reference proteome</keyword>
<accession>A0A1T4ZZE2</accession>
<proteinExistence type="predicted"/>
<dbReference type="AlphaFoldDB" id="A0A1T4ZZE2"/>
<evidence type="ECO:0000256" key="1">
    <source>
        <dbReference type="SAM" id="SignalP"/>
    </source>
</evidence>
<dbReference type="OrthoDB" id="7450101at2"/>
<gene>
    <name evidence="2" type="ORF">SAMN06295937_100213</name>
</gene>
<feature type="signal peptide" evidence="1">
    <location>
        <begin position="1"/>
        <end position="18"/>
    </location>
</feature>
<protein>
    <submittedName>
        <fullName evidence="2">Uncharacterized protein</fullName>
    </submittedName>
</protein>
<feature type="chain" id="PRO_5012527077" evidence="1">
    <location>
        <begin position="19"/>
        <end position="111"/>
    </location>
</feature>
<organism evidence="2 3">
    <name type="scientific">Sphingopyxis flava</name>
    <dbReference type="NCBI Taxonomy" id="1507287"/>
    <lineage>
        <taxon>Bacteria</taxon>
        <taxon>Pseudomonadati</taxon>
        <taxon>Pseudomonadota</taxon>
        <taxon>Alphaproteobacteria</taxon>
        <taxon>Sphingomonadales</taxon>
        <taxon>Sphingomonadaceae</taxon>
        <taxon>Sphingopyxis</taxon>
    </lineage>
</organism>
<evidence type="ECO:0000313" key="2">
    <source>
        <dbReference type="EMBL" id="SKB28102.1"/>
    </source>
</evidence>
<sequence>MLITALLLAVAAPSPAEAVSSTRAAFTKCLRSDLKKSLDTKKSPADYETAIKTVCQSERDAFRNAVIAFDRASGDSQADAAEDADMQINDYHDNFIGQFKDYSESNTMPAD</sequence>
<dbReference type="RefSeq" id="WP_079636956.1">
    <property type="nucleotide sequence ID" value="NZ_FUYP01000002.1"/>
</dbReference>
<keyword evidence="1" id="KW-0732">Signal</keyword>
<dbReference type="Proteomes" id="UP000190044">
    <property type="component" value="Unassembled WGS sequence"/>
</dbReference>
<evidence type="ECO:0000313" key="3">
    <source>
        <dbReference type="Proteomes" id="UP000190044"/>
    </source>
</evidence>